<evidence type="ECO:0008006" key="3">
    <source>
        <dbReference type="Google" id="ProtNLM"/>
    </source>
</evidence>
<dbReference type="EMBL" id="JGVH01000054">
    <property type="protein sequence ID" value="KER02192.1"/>
    <property type="molecule type" value="Genomic_DNA"/>
</dbReference>
<dbReference type="Pfam" id="PF11876">
    <property type="entry name" value="TsiV"/>
    <property type="match status" value="1"/>
</dbReference>
<dbReference type="AlphaFoldDB" id="A0A081RU39"/>
<protein>
    <recommendedName>
        <fullName evidence="3">DUF3396 domain-containing protein</fullName>
    </recommendedName>
</protein>
<name>A0A081RU39_PHOTE</name>
<dbReference type="InterPro" id="IPR021815">
    <property type="entry name" value="TsiV"/>
</dbReference>
<dbReference type="PATRIC" id="fig|1393735.3.peg.3236"/>
<sequence length="381" mass="44210">METSDYFSRLKSQLADFTFTNGDGLTVSRLGISITLFFKQGYTQEKKQRILTCYRRFREEFGTHLRFHRHELKGLKKYSPENITKVEEGILNQKKNQFSGWDVSDAKNLYEAPRYLMHYLDSNEADGDDDSSYLSLVLPWDYLKEQEGMARFMDWLNFLCEQLEPDSGDCGYCLVLPNDFYDYFPLEYQLAQRYPALQVNSAVHTAKLQYEHSIRGINWITLLSKRFVRRLGGEIWIRKTLARYPDVAISPYRNGLMIWAGQYPDLTPLPGSVPESYFAINQLIRPIRVIPREGHSLHFYGAGHFDDISTLAWYARYDRGPLHMTPLKGGHPALVSGFWRTDSIPDKQYFFAQGAMAFDVQGAEPGTTIWHLIREAENITE</sequence>
<accession>A0A081RU39</accession>
<comment type="caution">
    <text evidence="1">The sequence shown here is derived from an EMBL/GenBank/DDBJ whole genome shotgun (WGS) entry which is preliminary data.</text>
</comment>
<evidence type="ECO:0000313" key="2">
    <source>
        <dbReference type="Proteomes" id="UP000028002"/>
    </source>
</evidence>
<organism evidence="1 2">
    <name type="scientific">Photorhabdus temperata subsp. temperata Meg1</name>
    <dbReference type="NCBI Taxonomy" id="1393735"/>
    <lineage>
        <taxon>Bacteria</taxon>
        <taxon>Pseudomonadati</taxon>
        <taxon>Pseudomonadota</taxon>
        <taxon>Gammaproteobacteria</taxon>
        <taxon>Enterobacterales</taxon>
        <taxon>Morganellaceae</taxon>
        <taxon>Photorhabdus</taxon>
    </lineage>
</organism>
<proteinExistence type="predicted"/>
<gene>
    <name evidence="1" type="ORF">MEG1DRAFT_03173</name>
</gene>
<dbReference type="RefSeq" id="WP_036840359.1">
    <property type="nucleotide sequence ID" value="NZ_CAWLUD010000054.1"/>
</dbReference>
<reference evidence="1 2" key="1">
    <citation type="submission" date="2014-03" db="EMBL/GenBank/DDBJ databases">
        <title>Draft Genome of Photorhabdus temperata Meg1.</title>
        <authorList>
            <person name="Hurst S.G.IV."/>
            <person name="Morris K."/>
            <person name="Thomas K."/>
            <person name="Tisa L.S."/>
        </authorList>
    </citation>
    <scope>NUCLEOTIDE SEQUENCE [LARGE SCALE GENOMIC DNA]</scope>
    <source>
        <strain evidence="1 2">Meg1</strain>
    </source>
</reference>
<evidence type="ECO:0000313" key="1">
    <source>
        <dbReference type="EMBL" id="KER02192.1"/>
    </source>
</evidence>
<dbReference type="Proteomes" id="UP000028002">
    <property type="component" value="Unassembled WGS sequence"/>
</dbReference>